<accession>A0A182S7D3</accession>
<dbReference type="Pfam" id="PF23961">
    <property type="entry name" value="Phage_tail_terminator_9"/>
    <property type="match status" value="1"/>
</dbReference>
<dbReference type="Pfam" id="PF09950">
    <property type="entry name" value="Major_capside"/>
    <property type="match status" value="1"/>
</dbReference>
<reference evidence="2" key="2">
    <citation type="submission" date="2020-05" db="UniProtKB">
        <authorList>
            <consortium name="EnsemblMetazoa"/>
        </authorList>
    </citation>
    <scope>IDENTIFICATION</scope>
    <source>
        <strain evidence="2">maculatus3</strain>
    </source>
</reference>
<dbReference type="Proteomes" id="UP000075901">
    <property type="component" value="Unassembled WGS sequence"/>
</dbReference>
<keyword evidence="3" id="KW-1185">Reference proteome</keyword>
<evidence type="ECO:0000259" key="1">
    <source>
        <dbReference type="Pfam" id="PF23961"/>
    </source>
</evidence>
<dbReference type="InterPro" id="IPR020049">
    <property type="entry name" value="Major_capsid-like"/>
</dbReference>
<dbReference type="NCBIfam" id="NF047498">
    <property type="entry name" value="LIC_12616_fam"/>
    <property type="match status" value="1"/>
</dbReference>
<sequence>METDMASQAKINLAGDKQRAAATTIDIDANKFYLLGVQGKEIYGALNDPNLTAAIVAAPVGAGGSPLWADKDTQQRYNDVLALFARLVNQSQGLISERDELVLAMSPSLRVKLGGATDFNISVMKMLETYFSNLRIIKISNGYTKDSAFRQVPLFHPPFDISAQVQALTYSDLQHIDGLNIQGIVRSVYAEGDFNGVNRPHQKGGDYMLLNGADMILTSVTEDDLMAALGGFLTSVTGWDVCQAQTNDVPMPERDFIMMTSLNDTGLSTTRITYTDEPGSGTQNIAQPKRWSVQIDCYGEKSKDVATTIATLMRSDYACTALELTPIQPLYADEPHNTTMINGEQLYEGRWTVDLQFQFNPVVSVPMEFADEINT</sequence>
<evidence type="ECO:0000313" key="2">
    <source>
        <dbReference type="EnsemblMetazoa" id="AMAM001169-PA"/>
    </source>
</evidence>
<dbReference type="EnsemblMetazoa" id="AMAM001169-RA">
    <property type="protein sequence ID" value="AMAM001169-PA"/>
    <property type="gene ID" value="AMAM001169"/>
</dbReference>
<reference evidence="3" key="1">
    <citation type="submission" date="2013-09" db="EMBL/GenBank/DDBJ databases">
        <title>The Genome Sequence of Anopheles maculatus species B.</title>
        <authorList>
            <consortium name="The Broad Institute Genomics Platform"/>
            <person name="Neafsey D.E."/>
            <person name="Besansky N."/>
            <person name="Howell P."/>
            <person name="Walton C."/>
            <person name="Young S.K."/>
            <person name="Zeng Q."/>
            <person name="Gargeya S."/>
            <person name="Fitzgerald M."/>
            <person name="Haas B."/>
            <person name="Abouelleil A."/>
            <person name="Allen A.W."/>
            <person name="Alvarado L."/>
            <person name="Arachchi H.M."/>
            <person name="Berlin A.M."/>
            <person name="Chapman S.B."/>
            <person name="Gainer-Dewar J."/>
            <person name="Goldberg J."/>
            <person name="Griggs A."/>
            <person name="Gujja S."/>
            <person name="Hansen M."/>
            <person name="Howarth C."/>
            <person name="Imamovic A."/>
            <person name="Ireland A."/>
            <person name="Larimer J."/>
            <person name="McCowan C."/>
            <person name="Murphy C."/>
            <person name="Pearson M."/>
            <person name="Poon T.W."/>
            <person name="Priest M."/>
            <person name="Roberts A."/>
            <person name="Saif S."/>
            <person name="Shea T."/>
            <person name="Sisk P."/>
            <person name="Sykes S."/>
            <person name="Wortman J."/>
            <person name="Nusbaum C."/>
            <person name="Birren B."/>
        </authorList>
    </citation>
    <scope>NUCLEOTIDE SEQUENCE [LARGE SCALE GENOMIC DNA]</scope>
    <source>
        <strain evidence="3">maculatus3</strain>
    </source>
</reference>
<evidence type="ECO:0000313" key="3">
    <source>
        <dbReference type="Proteomes" id="UP000075901"/>
    </source>
</evidence>
<name>A0A182S7D3_9DIPT</name>
<organism evidence="2 3">
    <name type="scientific">Anopheles maculatus</name>
    <dbReference type="NCBI Taxonomy" id="74869"/>
    <lineage>
        <taxon>Eukaryota</taxon>
        <taxon>Metazoa</taxon>
        <taxon>Ecdysozoa</taxon>
        <taxon>Arthropoda</taxon>
        <taxon>Hexapoda</taxon>
        <taxon>Insecta</taxon>
        <taxon>Pterygota</taxon>
        <taxon>Neoptera</taxon>
        <taxon>Endopterygota</taxon>
        <taxon>Diptera</taxon>
        <taxon>Nematocera</taxon>
        <taxon>Culicoidea</taxon>
        <taxon>Culicidae</taxon>
        <taxon>Anophelinae</taxon>
        <taxon>Anopheles</taxon>
        <taxon>Anopheles maculatus group</taxon>
    </lineage>
</organism>
<protein>
    <recommendedName>
        <fullName evidence="1">Phage neck terminator protein gp12-like domain-containing protein</fullName>
    </recommendedName>
</protein>
<proteinExistence type="predicted"/>
<feature type="domain" description="Phage neck terminator protein gp12-like" evidence="1">
    <location>
        <begin position="223"/>
        <end position="374"/>
    </location>
</feature>
<dbReference type="VEuPathDB" id="VectorBase:AMAM001169"/>
<dbReference type="AlphaFoldDB" id="A0A182S7D3"/>
<dbReference type="InterPro" id="IPR057087">
    <property type="entry name" value="Gp12-like"/>
</dbReference>